<dbReference type="InterPro" id="IPR036322">
    <property type="entry name" value="WD40_repeat_dom_sf"/>
</dbReference>
<feature type="region of interest" description="Disordered" evidence="3">
    <location>
        <begin position="1672"/>
        <end position="1709"/>
    </location>
</feature>
<feature type="compositionally biased region" description="Polar residues" evidence="3">
    <location>
        <begin position="23"/>
        <end position="59"/>
    </location>
</feature>
<sequence>MASKVDLLLEDLLTSSDEEEDQVTNPQPGAPSTSATHPNPVTGTPPVQSTTSATLTTKPAPSLFDDDDDDTHLLELLAQQRRSAQQASPLAMPPSHDDPFAGLDLLDAALQPASGAVDESRPAVSESGVVPDGASVDDVLDALSGSDSDFGDEPELVASAATVSPLPSPLPSPEKPGLTSPPPERPSTAPNASGPVEALKLETSAAPPDVVQAHEAALAEAEALERRLVTGAEAEHSGREHPPDLFESLRSRLQWAGADWPADGAPDARGSLLGGSVCMRLDALAAFGDVVANHVKLGAPRALAAFRGIAALGTASGCTFVLMPRGISAEGKPSGQPAILQLGEPKTRDDGGVSCLAFSPQGNLLVVGHADGDVAFWEFRRSAWEPAKIIKDAHVTAVVAVAFVEGPQACALSADSRGRIMFHPVSGYLSLTAMFTGRLTKGSQATLLLDGKQLGPVCRMLPLAGPPPRSSGGQRGGGAEAADLSRMFFAQEGGALEGVVLLCASQAVYVARLSPDGRLAIFHNIPRPPDVREEALPYAAWRLKSQAAGRSPANTPTHMAPPCALLALAWEQRVMLLEVPLLLPPRPPASQEGAAWQGLAGKVQGLQARAVRGGSEAAPEPGPTLEELAAAHPVRLVRMWEAPQLVVGAHWLAGPALALVMEHGPRTYLSIYSATGSEVRERVAFDDCLVGQAALINRFGSPEQAYHAALAGSTERLLLLATEGVRTARLLSWQERLAALRDMGAWEHALHLGLAALQVARSSQAASTPGEQTPDGPLANAELPWPGAGRGADVAAIATALQNLLLGYLDAALPQAGQQPQHGEAEAQVAAAAAETAIEVCLVVRRPAVLWEEVFPRFQAGRVGGVLLEHLQPHILADQLPTLAPEVMQALVEHFSRSGRPDAVERCVLHMDIASLDFNQVVRLCRLHRLHSALIYIFNRGLNDYTAPTAELLLAMLYAGGGEGGRARRATGYKLLVYLRCCLTGQAFPPGGGALPAEVASLVKAQVLAFLLYTGPAGLQSVAGGQEEQLGGQAGLDDLLPGPHPVLRCLASFDAGAVLMLLSEGLDGWDALETDLLEAIGQKQPPETTIRSAAQLVVDAVVALLEADVFRQADSGADAAATARALDFVSGMLAAGRASARAGLVMLVLQYIAIGPWLPDAPRPPPGQQEDRFVSVLRNASQDLAASRHGLRGLDVGRALGLAQQAGFQRASAAVHHLSGNFRAALDCSLRDAASPAAPFKYIKDVLDEPGTSAERLGRFRAAVLAAMPRLTQADGQATAALVLERFPEQQKAVIMALQDSPELQYKYLRGALQAAQAQQAAAAEGAEAANGGTEPLAQHKHAGGHGKLLAQAQVCELYMRLLCQFEPASVLPFLQAQDSYRVEVGGAPLVAAREALKAAIALCQRHTRDARPEAAQQLWFDVLQCYVELLRELRREEQALPQHAQHEEAPSSVRSQSGKLDLLALSPPRTPAAQAVLGLASPDPLARLSSSGPPLGPAATAGERLASLQHLLTALMEEVISHMAGYVPLKAIGDRIIRQYNRDPFGDFKGTLLGLLAAYNYEFSILKAANRLMAADAFRTLYALYRSRTHPTEQVLAAAHRAHALREGSTGGSDEAGPSHAPVRSPHRSPSGRSPEPSRMQALQSLNSGTFGTSSGKLMGLSLVPAAERRRLQAAPPARSAVQAAMLQQQQRASAPQHSMPSSPAYRSGVDINYLRTHDVHVL</sequence>
<dbReference type="GO" id="GO:0005770">
    <property type="term" value="C:late endosome"/>
    <property type="evidence" value="ECO:0007669"/>
    <property type="project" value="TreeGrafter"/>
</dbReference>
<feature type="region of interest" description="Disordered" evidence="3">
    <location>
        <begin position="763"/>
        <end position="784"/>
    </location>
</feature>
<keyword evidence="2" id="KW-0853">WD repeat</keyword>
<feature type="region of interest" description="Disordered" evidence="3">
    <location>
        <begin position="1"/>
        <end position="135"/>
    </location>
</feature>
<accession>A0AAW1P7D5</accession>
<keyword evidence="6" id="KW-1185">Reference proteome</keyword>
<dbReference type="Proteomes" id="UP001489004">
    <property type="component" value="Unassembled WGS sequence"/>
</dbReference>
<dbReference type="SUPFAM" id="SSF50978">
    <property type="entry name" value="WD40 repeat-like"/>
    <property type="match status" value="1"/>
</dbReference>
<comment type="similarity">
    <text evidence="1">Belongs to the VPS8 family.</text>
</comment>
<evidence type="ECO:0000313" key="5">
    <source>
        <dbReference type="EMBL" id="KAK9804391.1"/>
    </source>
</evidence>
<evidence type="ECO:0000313" key="6">
    <source>
        <dbReference type="Proteomes" id="UP001489004"/>
    </source>
</evidence>
<dbReference type="Pfam" id="PF23410">
    <property type="entry name" value="Beta-prop_VPS8"/>
    <property type="match status" value="1"/>
</dbReference>
<protein>
    <recommendedName>
        <fullName evidence="4">Vacuolar protein sorting-associated protein 8 central domain-containing protein</fullName>
    </recommendedName>
</protein>
<gene>
    <name evidence="5" type="ORF">WJX72_010740</name>
</gene>
<dbReference type="SMART" id="SM00320">
    <property type="entry name" value="WD40"/>
    <property type="match status" value="1"/>
</dbReference>
<dbReference type="EMBL" id="JALJOR010000018">
    <property type="protein sequence ID" value="KAK9804391.1"/>
    <property type="molecule type" value="Genomic_DNA"/>
</dbReference>
<feature type="domain" description="Vacuolar protein sorting-associated protein 8 central" evidence="4">
    <location>
        <begin position="867"/>
        <end position="1064"/>
    </location>
</feature>
<proteinExistence type="inferred from homology"/>
<dbReference type="InterPro" id="IPR045111">
    <property type="entry name" value="Vps41/Vps8"/>
</dbReference>
<evidence type="ECO:0000256" key="3">
    <source>
        <dbReference type="SAM" id="MobiDB-lite"/>
    </source>
</evidence>
<feature type="region of interest" description="Disordered" evidence="3">
    <location>
        <begin position="162"/>
        <end position="194"/>
    </location>
</feature>
<feature type="compositionally biased region" description="Low complexity" evidence="3">
    <location>
        <begin position="1623"/>
        <end position="1640"/>
    </location>
</feature>
<dbReference type="InterPro" id="IPR015943">
    <property type="entry name" value="WD40/YVTN_repeat-like_dom_sf"/>
</dbReference>
<evidence type="ECO:0000256" key="2">
    <source>
        <dbReference type="PROSITE-ProRule" id="PRU00221"/>
    </source>
</evidence>
<dbReference type="GO" id="GO:0034058">
    <property type="term" value="P:endosomal vesicle fusion"/>
    <property type="evidence" value="ECO:0007669"/>
    <property type="project" value="TreeGrafter"/>
</dbReference>
<feature type="region of interest" description="Disordered" evidence="3">
    <location>
        <begin position="1604"/>
        <end position="1641"/>
    </location>
</feature>
<organism evidence="5 6">
    <name type="scientific">[Myrmecia] bisecta</name>
    <dbReference type="NCBI Taxonomy" id="41462"/>
    <lineage>
        <taxon>Eukaryota</taxon>
        <taxon>Viridiplantae</taxon>
        <taxon>Chlorophyta</taxon>
        <taxon>core chlorophytes</taxon>
        <taxon>Trebouxiophyceae</taxon>
        <taxon>Trebouxiales</taxon>
        <taxon>Trebouxiaceae</taxon>
        <taxon>Myrmecia</taxon>
    </lineage>
</organism>
<feature type="compositionally biased region" description="Pro residues" evidence="3">
    <location>
        <begin position="166"/>
        <end position="185"/>
    </location>
</feature>
<reference evidence="5 6" key="1">
    <citation type="journal article" date="2024" name="Nat. Commun.">
        <title>Phylogenomics reveals the evolutionary origins of lichenization in chlorophyte algae.</title>
        <authorList>
            <person name="Puginier C."/>
            <person name="Libourel C."/>
            <person name="Otte J."/>
            <person name="Skaloud P."/>
            <person name="Haon M."/>
            <person name="Grisel S."/>
            <person name="Petersen M."/>
            <person name="Berrin J.G."/>
            <person name="Delaux P.M."/>
            <person name="Dal Grande F."/>
            <person name="Keller J."/>
        </authorList>
    </citation>
    <scope>NUCLEOTIDE SEQUENCE [LARGE SCALE GENOMIC DNA]</scope>
    <source>
        <strain evidence="5 6">SAG 2043</strain>
    </source>
</reference>
<dbReference type="Pfam" id="PF12816">
    <property type="entry name" value="TPR_Vps8"/>
    <property type="match status" value="1"/>
</dbReference>
<dbReference type="InterPro" id="IPR001680">
    <property type="entry name" value="WD40_rpt"/>
</dbReference>
<feature type="repeat" description="WD" evidence="2">
    <location>
        <begin position="346"/>
        <end position="380"/>
    </location>
</feature>
<dbReference type="PANTHER" id="PTHR12616:SF8">
    <property type="entry name" value="VACUOLAR PROTEIN SORTING-ASSOCIATED PROTEIN 8 HOMOLOG"/>
    <property type="match status" value="1"/>
</dbReference>
<evidence type="ECO:0000256" key="1">
    <source>
        <dbReference type="ARBA" id="ARBA00009422"/>
    </source>
</evidence>
<name>A0AAW1P7D5_9CHLO</name>
<evidence type="ECO:0000259" key="4">
    <source>
        <dbReference type="Pfam" id="PF12816"/>
    </source>
</evidence>
<dbReference type="PROSITE" id="PS50082">
    <property type="entry name" value="WD_REPEATS_2"/>
    <property type="match status" value="1"/>
</dbReference>
<dbReference type="PROSITE" id="PS50294">
    <property type="entry name" value="WD_REPEATS_REGION"/>
    <property type="match status" value="1"/>
</dbReference>
<feature type="compositionally biased region" description="Low complexity" evidence="3">
    <location>
        <begin position="1674"/>
        <end position="1686"/>
    </location>
</feature>
<dbReference type="GO" id="GO:0006623">
    <property type="term" value="P:protein targeting to vacuole"/>
    <property type="evidence" value="ECO:0007669"/>
    <property type="project" value="InterPro"/>
</dbReference>
<feature type="compositionally biased region" description="Polar residues" evidence="3">
    <location>
        <begin position="1687"/>
        <end position="1703"/>
    </location>
</feature>
<feature type="compositionally biased region" description="Low complexity" evidence="3">
    <location>
        <begin position="74"/>
        <end position="90"/>
    </location>
</feature>
<comment type="caution">
    <text evidence="5">The sequence shown here is derived from an EMBL/GenBank/DDBJ whole genome shotgun (WGS) entry which is preliminary data.</text>
</comment>
<dbReference type="PANTHER" id="PTHR12616">
    <property type="entry name" value="VACUOLAR PROTEIN SORTING VPS41"/>
    <property type="match status" value="1"/>
</dbReference>
<dbReference type="InterPro" id="IPR025941">
    <property type="entry name" value="Vps8_central_dom"/>
</dbReference>
<dbReference type="GO" id="GO:0030897">
    <property type="term" value="C:HOPS complex"/>
    <property type="evidence" value="ECO:0007669"/>
    <property type="project" value="TreeGrafter"/>
</dbReference>
<dbReference type="Gene3D" id="2.130.10.10">
    <property type="entry name" value="YVTN repeat-like/Quinoprotein amine dehydrogenase"/>
    <property type="match status" value="1"/>
</dbReference>